<dbReference type="Pfam" id="PF03133">
    <property type="entry name" value="TTL"/>
    <property type="match status" value="1"/>
</dbReference>
<evidence type="ECO:0000313" key="2">
    <source>
        <dbReference type="Proteomes" id="UP000189703"/>
    </source>
</evidence>
<dbReference type="RefSeq" id="XP_010261868.1">
    <property type="nucleotide sequence ID" value="XM_010263566.2"/>
</dbReference>
<dbReference type="KEGG" id="nnu:104600552"/>
<dbReference type="InterPro" id="IPR057954">
    <property type="entry name" value="SET_TTL12"/>
</dbReference>
<accession>A0A1U8A5X1</accession>
<dbReference type="OMA" id="QKGDECT"/>
<dbReference type="InterPro" id="IPR027749">
    <property type="entry name" value="TTLL12"/>
</dbReference>
<reference evidence="3 4" key="1">
    <citation type="submission" date="2025-04" db="UniProtKB">
        <authorList>
            <consortium name="RefSeq"/>
        </authorList>
    </citation>
    <scope>IDENTIFICATION</scope>
</reference>
<dbReference type="GeneID" id="104600552"/>
<proteinExistence type="predicted"/>
<name>A0A1U8A5X1_NELNU</name>
<dbReference type="RefSeq" id="XP_010261866.1">
    <property type="nucleotide sequence ID" value="XM_010263564.2"/>
</dbReference>
<dbReference type="InterPro" id="IPR004344">
    <property type="entry name" value="TTL/TTLL_fam"/>
</dbReference>
<evidence type="ECO:0000313" key="3">
    <source>
        <dbReference type="RefSeq" id="XP_010261866.1"/>
    </source>
</evidence>
<dbReference type="AlphaFoldDB" id="A0A1U8A5X1"/>
<dbReference type="Proteomes" id="UP000189703">
    <property type="component" value="Unplaced"/>
</dbReference>
<gene>
    <name evidence="3 4 5" type="primary">LOC104600552</name>
</gene>
<organism evidence="2 5">
    <name type="scientific">Nelumbo nucifera</name>
    <name type="common">Sacred lotus</name>
    <dbReference type="NCBI Taxonomy" id="4432"/>
    <lineage>
        <taxon>Eukaryota</taxon>
        <taxon>Viridiplantae</taxon>
        <taxon>Streptophyta</taxon>
        <taxon>Embryophyta</taxon>
        <taxon>Tracheophyta</taxon>
        <taxon>Spermatophyta</taxon>
        <taxon>Magnoliopsida</taxon>
        <taxon>Proteales</taxon>
        <taxon>Nelumbonaceae</taxon>
        <taxon>Nelumbo</taxon>
    </lineage>
</organism>
<evidence type="ECO:0000259" key="1">
    <source>
        <dbReference type="Pfam" id="PF25556"/>
    </source>
</evidence>
<dbReference type="Pfam" id="PF25556">
    <property type="entry name" value="SET_TTL"/>
    <property type="match status" value="2"/>
</dbReference>
<feature type="domain" description="Tubulin--tyrosine ligase-like protein 12 SET-like" evidence="1">
    <location>
        <begin position="386"/>
        <end position="493"/>
    </location>
</feature>
<dbReference type="RefSeq" id="XP_010261869.1">
    <property type="nucleotide sequence ID" value="XM_010263567.2"/>
</dbReference>
<evidence type="ECO:0000313" key="5">
    <source>
        <dbReference type="RefSeq" id="XP_010261869.1"/>
    </source>
</evidence>
<dbReference type="OrthoDB" id="202825at2759"/>
<dbReference type="PROSITE" id="PS51221">
    <property type="entry name" value="TTL"/>
    <property type="match status" value="1"/>
</dbReference>
<dbReference type="eggNOG" id="KOG2155">
    <property type="taxonomic scope" value="Eukaryota"/>
</dbReference>
<dbReference type="SUPFAM" id="SSF52047">
    <property type="entry name" value="RNI-like"/>
    <property type="match status" value="1"/>
</dbReference>
<dbReference type="Gene3D" id="3.80.10.10">
    <property type="entry name" value="Ribonuclease Inhibitor"/>
    <property type="match status" value="2"/>
</dbReference>
<keyword evidence="2" id="KW-1185">Reference proteome</keyword>
<dbReference type="Gene3D" id="3.30.470.20">
    <property type="entry name" value="ATP-grasp fold, B domain"/>
    <property type="match status" value="1"/>
</dbReference>
<evidence type="ECO:0000313" key="4">
    <source>
        <dbReference type="RefSeq" id="XP_010261868.1"/>
    </source>
</evidence>
<dbReference type="PANTHER" id="PTHR46088:SF1">
    <property type="entry name" value="TUBULIN--TYROSINE LIGASE-LIKE PROTEIN 12"/>
    <property type="match status" value="1"/>
</dbReference>
<dbReference type="PANTHER" id="PTHR46088">
    <property type="entry name" value="TUBULIN--TYROSINE LIGASE-LIKE PROTEIN 12"/>
    <property type="match status" value="1"/>
</dbReference>
<dbReference type="InterPro" id="IPR032675">
    <property type="entry name" value="LRR_dom_sf"/>
</dbReference>
<sequence>MASTKIRDYEDFVKVHAILLAASGIPPSLHFQLFQKLSSETFDGGSFFQVEPCEDGRQRRLILTSDSMEKESQIFLVDHAWTFRLPDARKQLQDIPGLAQRMASLMCVDVDLVSDSDDANLERDGNDTRGNVVEILESEIHKAKEKGAESVLWLELEELGIDDAMLLSLDLSSKFPNLLALSLHGNKLQNAETVVQEVTKFKDLRALWLNENPVLKNCDDHMRNAIIQGVPRLEIFNSCFTSKFGQWAFGFCGGIFGKDNPGCFDNTAHALESLTSLDLSNRCIHSLFNKAFSATEMPSLSYLNLRGNPLEQNSVNDLLKLLKEFTCLQALEVDIPGPLGGDALEILQSLPNLSQLNGVNASKIIEAGKHVIDSMLLPRIPEWTANEPLVDRVINAMWLYLMTYRLADEEKIDETSVWYVMDELGSALRHSDEPNFRVSPFLYMPEGNLASAVSFSILWPIQNVHRGDECTRDFLLGIGEDKQRSARLTAWFHTPINYFIQVYEKYFQQLCSKATSFTCTKGSPARSLFRNDGSVLRVYTDIPQVEEFLTRPEFSLTSDPKEADIIWTSMQVDEEMKKTTGITENQYINQFPYEACLVMKHHLADTLQKAHGRPEWFQLTYSLETHLSELIGDYYVRRRDGLDNLWILKPWNMARTIDTTVTSDLSAIIRLMETGPKICQRYIEHPALFRGKKFDLRYIVLVRSMKPMEIFLSDVFWVRLANNTYSLDKASLFEYETHFTVMNYIGRLNHMSTPEFVMEFEEEHHVKWLDIHNRVRNMIQTVFESAAEVHPEMHSSTSRAMYGVDVMLDSSFQPKLLEVTYCPDCTRACKYDTKAVIGSGGVIKGRDFFNHVFGCLFLNETTHVTQI</sequence>
<protein>
    <submittedName>
        <fullName evidence="3 4">Tubulin--tyrosine ligase-like protein 12</fullName>
    </submittedName>
</protein>
<dbReference type="GO" id="GO:0005737">
    <property type="term" value="C:cytoplasm"/>
    <property type="evidence" value="ECO:0000318"/>
    <property type="project" value="GO_Central"/>
</dbReference>
<dbReference type="STRING" id="4432.A0A1U8A5X1"/>
<feature type="domain" description="Tubulin--tyrosine ligase-like protein 12 SET-like" evidence="1">
    <location>
        <begin position="70"/>
        <end position="111"/>
    </location>
</feature>